<proteinExistence type="inferred from homology"/>
<feature type="active site" description="Nucleophile" evidence="13">
    <location>
        <position position="387"/>
    </location>
</feature>
<feature type="domain" description="SAM-dependent MTase RsmB/NOP-type" evidence="14">
    <location>
        <begin position="175"/>
        <end position="436"/>
    </location>
</feature>
<name>A0AAW4W819_9FIRM</name>
<dbReference type="CDD" id="cd02440">
    <property type="entry name" value="AdoMet_MTases"/>
    <property type="match status" value="1"/>
</dbReference>
<dbReference type="InterPro" id="IPR054728">
    <property type="entry name" value="RsmB-like_ferredoxin"/>
</dbReference>
<keyword evidence="7 13" id="KW-0808">Transferase</keyword>
<dbReference type="Pfam" id="PF22458">
    <property type="entry name" value="RsmF-B_ferredox"/>
    <property type="match status" value="1"/>
</dbReference>
<dbReference type="SUPFAM" id="SSF53335">
    <property type="entry name" value="S-adenosyl-L-methionine-dependent methyltransferases"/>
    <property type="match status" value="1"/>
</dbReference>
<comment type="similarity">
    <text evidence="13">Belongs to the class I-like SAM-binding methyltransferase superfamily. RsmB/NOP family.</text>
</comment>
<feature type="binding site" evidence="13">
    <location>
        <position position="316"/>
    </location>
    <ligand>
        <name>S-adenosyl-L-methionine</name>
        <dbReference type="ChEBI" id="CHEBI:59789"/>
    </ligand>
</feature>
<evidence type="ECO:0000313" key="16">
    <source>
        <dbReference type="Proteomes" id="UP001198893"/>
    </source>
</evidence>
<dbReference type="GO" id="GO:0006355">
    <property type="term" value="P:regulation of DNA-templated transcription"/>
    <property type="evidence" value="ECO:0007669"/>
    <property type="project" value="InterPro"/>
</dbReference>
<evidence type="ECO:0000256" key="6">
    <source>
        <dbReference type="ARBA" id="ARBA00022603"/>
    </source>
</evidence>
<evidence type="ECO:0000256" key="11">
    <source>
        <dbReference type="ARBA" id="ARBA00031088"/>
    </source>
</evidence>
<dbReference type="AlphaFoldDB" id="A0AAW4W819"/>
<dbReference type="PROSITE" id="PS51686">
    <property type="entry name" value="SAM_MT_RSMB_NOP"/>
    <property type="match status" value="1"/>
</dbReference>
<keyword evidence="8 13" id="KW-0949">S-adenosyl-L-methionine</keyword>
<accession>A0AAW4W819</accession>
<feature type="binding site" evidence="13">
    <location>
        <position position="289"/>
    </location>
    <ligand>
        <name>S-adenosyl-L-methionine</name>
        <dbReference type="ChEBI" id="CHEBI:59789"/>
    </ligand>
</feature>
<dbReference type="InterPro" id="IPR001678">
    <property type="entry name" value="MeTrfase_RsmB-F_NOP2_dom"/>
</dbReference>
<feature type="binding site" evidence="13">
    <location>
        <position position="334"/>
    </location>
    <ligand>
        <name>S-adenosyl-L-methionine</name>
        <dbReference type="ChEBI" id="CHEBI:59789"/>
    </ligand>
</feature>
<evidence type="ECO:0000313" key="15">
    <source>
        <dbReference type="EMBL" id="MCC2240779.1"/>
    </source>
</evidence>
<dbReference type="EMBL" id="JAJEQW010000001">
    <property type="protein sequence ID" value="MCC2240779.1"/>
    <property type="molecule type" value="Genomic_DNA"/>
</dbReference>
<comment type="caution">
    <text evidence="13">Lacks conserved residue(s) required for the propagation of feature annotation.</text>
</comment>
<evidence type="ECO:0000256" key="10">
    <source>
        <dbReference type="ARBA" id="ARBA00030399"/>
    </source>
</evidence>
<evidence type="ECO:0000256" key="9">
    <source>
        <dbReference type="ARBA" id="ARBA00022884"/>
    </source>
</evidence>
<gene>
    <name evidence="15" type="primary">rsmB</name>
    <name evidence="15" type="ORF">LKD47_00505</name>
</gene>
<sequence length="436" mass="49273">MTDSVNSRELVLAILLAVTKDGIYSHVAISDVLTKYQYLEKQERSFITRVSEGTLERMLELDYIINQFSSVKVNKMKPVIRCIIRSAVYEMKYMDSVPVSASCNEAVKLAKKKGFGKLSGFVNGVLRNIGRNLDKIAYPDKKKAYKQYLSVTCSIPEWMITLWEKNYSLERIEKIAEAFLKEEPLTIRCNLTKITPESLMKRLKNRGMEVNIDEKLPYALHVRGVDYLGSIPEFAEGLFYVQDLSSMKVAEAAEVKENDTVIDVCGAPGGKSIHIAQLLSGSGRVITRDVSEYKVSLIEENIRRHQVTNMTAEQWDARVSDKGSIGKADVVIADLPCSGLGVLRKKPDIKYRMQPEDIKSLIALQREILSTVHQYVKSGGRMIYSTCTIDAGENEENVAWFMANHKEFEVESMEQILPDELGSDGFFIARLRKQNV</sequence>
<keyword evidence="9 13" id="KW-0694">RNA-binding</keyword>
<dbReference type="NCBIfam" id="TIGR00563">
    <property type="entry name" value="rsmB"/>
    <property type="match status" value="1"/>
</dbReference>
<dbReference type="RefSeq" id="WP_227709379.1">
    <property type="nucleotide sequence ID" value="NZ_JAJEQW010000001.1"/>
</dbReference>
<dbReference type="FunFam" id="3.40.50.150:FF:000022">
    <property type="entry name" value="Ribosomal RNA small subunit methyltransferase B"/>
    <property type="match status" value="1"/>
</dbReference>
<comment type="function">
    <text evidence="1">Specifically methylates the cytosine at position 967 (m5C967) of 16S rRNA.</text>
</comment>
<comment type="subcellular location">
    <subcellularLocation>
        <location evidence="2">Cytoplasm</location>
    </subcellularLocation>
</comment>
<dbReference type="InterPro" id="IPR004573">
    <property type="entry name" value="rRNA_ssu_MeTfrase_B"/>
</dbReference>
<dbReference type="Pfam" id="PF01029">
    <property type="entry name" value="NusB"/>
    <property type="match status" value="1"/>
</dbReference>
<dbReference type="InterPro" id="IPR029063">
    <property type="entry name" value="SAM-dependent_MTases_sf"/>
</dbReference>
<protein>
    <recommendedName>
        <fullName evidence="3">16S rRNA (cytosine(967)-C(5))-methyltransferase</fullName>
        <ecNumber evidence="3">2.1.1.176</ecNumber>
    </recommendedName>
    <alternativeName>
        <fullName evidence="10">16S rRNA m5C967 methyltransferase</fullName>
    </alternativeName>
    <alternativeName>
        <fullName evidence="11">rRNA (cytosine-C(5)-)-methyltransferase RsmB</fullName>
    </alternativeName>
</protein>
<evidence type="ECO:0000256" key="2">
    <source>
        <dbReference type="ARBA" id="ARBA00004496"/>
    </source>
</evidence>
<dbReference type="InterPro" id="IPR049560">
    <property type="entry name" value="MeTrfase_RsmB-F_NOP2_cat"/>
</dbReference>
<dbReference type="EC" id="2.1.1.176" evidence="3"/>
<evidence type="ECO:0000256" key="8">
    <source>
        <dbReference type="ARBA" id="ARBA00022691"/>
    </source>
</evidence>
<evidence type="ECO:0000256" key="12">
    <source>
        <dbReference type="ARBA" id="ARBA00047283"/>
    </source>
</evidence>
<evidence type="ECO:0000256" key="1">
    <source>
        <dbReference type="ARBA" id="ARBA00002724"/>
    </source>
</evidence>
<dbReference type="Gene3D" id="3.40.50.150">
    <property type="entry name" value="Vaccinia Virus protein VP39"/>
    <property type="match status" value="1"/>
</dbReference>
<dbReference type="Pfam" id="PF01189">
    <property type="entry name" value="Methyltr_RsmB-F"/>
    <property type="match status" value="1"/>
</dbReference>
<evidence type="ECO:0000256" key="3">
    <source>
        <dbReference type="ARBA" id="ARBA00012140"/>
    </source>
</evidence>
<dbReference type="Proteomes" id="UP001198893">
    <property type="component" value="Unassembled WGS sequence"/>
</dbReference>
<comment type="caution">
    <text evidence="15">The sequence shown here is derived from an EMBL/GenBank/DDBJ whole genome shotgun (WGS) entry which is preliminary data.</text>
</comment>
<dbReference type="Gene3D" id="3.30.70.1170">
    <property type="entry name" value="Sun protein, domain 3"/>
    <property type="match status" value="1"/>
</dbReference>
<evidence type="ECO:0000256" key="4">
    <source>
        <dbReference type="ARBA" id="ARBA00022490"/>
    </source>
</evidence>
<dbReference type="InterPro" id="IPR006027">
    <property type="entry name" value="NusB_RsmB_TIM44"/>
</dbReference>
<dbReference type="PRINTS" id="PR02008">
    <property type="entry name" value="RCMTFAMILY"/>
</dbReference>
<dbReference type="GO" id="GO:0008649">
    <property type="term" value="F:rRNA methyltransferase activity"/>
    <property type="evidence" value="ECO:0007669"/>
    <property type="project" value="InterPro"/>
</dbReference>
<keyword evidence="4" id="KW-0963">Cytoplasm</keyword>
<dbReference type="InterPro" id="IPR023267">
    <property type="entry name" value="RCMT"/>
</dbReference>
<dbReference type="GO" id="GO:0005737">
    <property type="term" value="C:cytoplasm"/>
    <property type="evidence" value="ECO:0007669"/>
    <property type="project" value="UniProtKB-SubCell"/>
</dbReference>
<keyword evidence="6 13" id="KW-0489">Methyltransferase</keyword>
<evidence type="ECO:0000256" key="7">
    <source>
        <dbReference type="ARBA" id="ARBA00022679"/>
    </source>
</evidence>
<evidence type="ECO:0000256" key="5">
    <source>
        <dbReference type="ARBA" id="ARBA00022552"/>
    </source>
</evidence>
<reference evidence="15" key="1">
    <citation type="submission" date="2021-10" db="EMBL/GenBank/DDBJ databases">
        <title>Anaerobic single-cell dispensing facilitates the cultivation of human gut bacteria.</title>
        <authorList>
            <person name="Afrizal A."/>
        </authorList>
    </citation>
    <scope>NUCLEOTIDE SEQUENCE</scope>
    <source>
        <strain evidence="15">CLA-AA-H204</strain>
    </source>
</reference>
<dbReference type="PANTHER" id="PTHR22807">
    <property type="entry name" value="NOP2 YEAST -RELATED NOL1/NOP2/FMU SUN DOMAIN-CONTAINING"/>
    <property type="match status" value="1"/>
</dbReference>
<dbReference type="NCBIfam" id="NF011494">
    <property type="entry name" value="PRK14902.1"/>
    <property type="match status" value="1"/>
</dbReference>
<evidence type="ECO:0000256" key="13">
    <source>
        <dbReference type="PROSITE-ProRule" id="PRU01023"/>
    </source>
</evidence>
<comment type="catalytic activity">
    <reaction evidence="12">
        <text>cytidine(967) in 16S rRNA + S-adenosyl-L-methionine = 5-methylcytidine(967) in 16S rRNA + S-adenosyl-L-homocysteine + H(+)</text>
        <dbReference type="Rhea" id="RHEA:42748"/>
        <dbReference type="Rhea" id="RHEA-COMP:10219"/>
        <dbReference type="Rhea" id="RHEA-COMP:10220"/>
        <dbReference type="ChEBI" id="CHEBI:15378"/>
        <dbReference type="ChEBI" id="CHEBI:57856"/>
        <dbReference type="ChEBI" id="CHEBI:59789"/>
        <dbReference type="ChEBI" id="CHEBI:74483"/>
        <dbReference type="ChEBI" id="CHEBI:82748"/>
        <dbReference type="EC" id="2.1.1.176"/>
    </reaction>
</comment>
<organism evidence="15 16">
    <name type="scientific">Roseburia amylophila</name>
    <dbReference type="NCBI Taxonomy" id="2981794"/>
    <lineage>
        <taxon>Bacteria</taxon>
        <taxon>Bacillati</taxon>
        <taxon>Bacillota</taxon>
        <taxon>Clostridia</taxon>
        <taxon>Lachnospirales</taxon>
        <taxon>Lachnospiraceae</taxon>
        <taxon>Roseburia</taxon>
    </lineage>
</organism>
<dbReference type="PANTHER" id="PTHR22807:SF53">
    <property type="entry name" value="RIBOSOMAL RNA SMALL SUBUNIT METHYLTRANSFERASE B-RELATED"/>
    <property type="match status" value="1"/>
</dbReference>
<dbReference type="Gene3D" id="1.10.940.10">
    <property type="entry name" value="NusB-like"/>
    <property type="match status" value="1"/>
</dbReference>
<dbReference type="GO" id="GO:0003723">
    <property type="term" value="F:RNA binding"/>
    <property type="evidence" value="ECO:0007669"/>
    <property type="project" value="UniProtKB-UniRule"/>
</dbReference>
<keyword evidence="5" id="KW-0698">rRNA processing</keyword>
<dbReference type="SUPFAM" id="SSF48013">
    <property type="entry name" value="NusB-like"/>
    <property type="match status" value="1"/>
</dbReference>
<evidence type="ECO:0000259" key="14">
    <source>
        <dbReference type="PROSITE" id="PS51686"/>
    </source>
</evidence>
<dbReference type="InterPro" id="IPR035926">
    <property type="entry name" value="NusB-like_sf"/>
</dbReference>